<accession>A0A644VJ80</accession>
<dbReference type="EMBL" id="VSSQ01000329">
    <property type="protein sequence ID" value="MPL91449.1"/>
    <property type="molecule type" value="Genomic_DNA"/>
</dbReference>
<reference evidence="1" key="1">
    <citation type="submission" date="2019-08" db="EMBL/GenBank/DDBJ databases">
        <authorList>
            <person name="Kucharzyk K."/>
            <person name="Murdoch R.W."/>
            <person name="Higgins S."/>
            <person name="Loffler F."/>
        </authorList>
    </citation>
    <scope>NUCLEOTIDE SEQUENCE</scope>
</reference>
<name>A0A644VJ80_9ZZZZ</name>
<proteinExistence type="predicted"/>
<gene>
    <name evidence="1" type="ORF">SDC9_37517</name>
</gene>
<organism evidence="1">
    <name type="scientific">bioreactor metagenome</name>
    <dbReference type="NCBI Taxonomy" id="1076179"/>
    <lineage>
        <taxon>unclassified sequences</taxon>
        <taxon>metagenomes</taxon>
        <taxon>ecological metagenomes</taxon>
    </lineage>
</organism>
<protein>
    <submittedName>
        <fullName evidence="1">Uncharacterized protein</fullName>
    </submittedName>
</protein>
<comment type="caution">
    <text evidence="1">The sequence shown here is derived from an EMBL/GenBank/DDBJ whole genome shotgun (WGS) entry which is preliminary data.</text>
</comment>
<dbReference type="AlphaFoldDB" id="A0A644VJ80"/>
<sequence length="177" mass="20718">MLKKVFGNCPQIKVLDFLLSSSNKYFNKSQIAIASEISRPTLDNFIDNFIEFDLLKKTKHGYELNSNSEVVKYFANANAFLARNQLELESKSENPSSINYSDEEIADLLDNVFDEDFDNENLAHEETIENSEEILVNKKEYSELKEFYIKNFNLVKYLMTKENSKEFSYKKPQLKTY</sequence>
<evidence type="ECO:0000313" key="1">
    <source>
        <dbReference type="EMBL" id="MPL91449.1"/>
    </source>
</evidence>